<dbReference type="GO" id="GO:0004467">
    <property type="term" value="F:long-chain fatty acid-CoA ligase activity"/>
    <property type="evidence" value="ECO:0007669"/>
    <property type="project" value="UniProtKB-EC"/>
</dbReference>
<dbReference type="Pfam" id="PF23562">
    <property type="entry name" value="AMP-binding_C_3"/>
    <property type="match status" value="1"/>
</dbReference>
<evidence type="ECO:0000256" key="5">
    <source>
        <dbReference type="ARBA" id="ARBA00032875"/>
    </source>
</evidence>
<dbReference type="PANTHER" id="PTHR43272:SF32">
    <property type="entry name" value="AMP-DEPENDENT SYNTHETASE_LIGASE DOMAIN-CONTAINING PROTEIN"/>
    <property type="match status" value="1"/>
</dbReference>
<dbReference type="PANTHER" id="PTHR43272">
    <property type="entry name" value="LONG-CHAIN-FATTY-ACID--COA LIGASE"/>
    <property type="match status" value="1"/>
</dbReference>
<comment type="caution">
    <text evidence="7">The sequence shown here is derived from an EMBL/GenBank/DDBJ whole genome shotgun (WGS) entry which is preliminary data.</text>
</comment>
<keyword evidence="4" id="KW-0443">Lipid metabolism</keyword>
<evidence type="ECO:0000256" key="2">
    <source>
        <dbReference type="ARBA" id="ARBA00022598"/>
    </source>
</evidence>
<evidence type="ECO:0000256" key="1">
    <source>
        <dbReference type="ARBA" id="ARBA00006432"/>
    </source>
</evidence>
<dbReference type="EMBL" id="JAVDQF010000001">
    <property type="protein sequence ID" value="MDR6269037.1"/>
    <property type="molecule type" value="Genomic_DNA"/>
</dbReference>
<evidence type="ECO:0000313" key="8">
    <source>
        <dbReference type="Proteomes" id="UP001185069"/>
    </source>
</evidence>
<evidence type="ECO:0000256" key="4">
    <source>
        <dbReference type="ARBA" id="ARBA00023098"/>
    </source>
</evidence>
<dbReference type="InterPro" id="IPR042099">
    <property type="entry name" value="ANL_N_sf"/>
</dbReference>
<comment type="similarity">
    <text evidence="1">Belongs to the ATP-dependent AMP-binding enzyme family.</text>
</comment>
<keyword evidence="2 7" id="KW-0436">Ligase</keyword>
<dbReference type="SUPFAM" id="SSF56801">
    <property type="entry name" value="Acetyl-CoA synthetase-like"/>
    <property type="match status" value="1"/>
</dbReference>
<dbReference type="InterPro" id="IPR000873">
    <property type="entry name" value="AMP-dep_synth/lig_dom"/>
</dbReference>
<keyword evidence="3" id="KW-0276">Fatty acid metabolism</keyword>
<dbReference type="Pfam" id="PF00501">
    <property type="entry name" value="AMP-binding"/>
    <property type="match status" value="1"/>
</dbReference>
<dbReference type="RefSeq" id="WP_309797049.1">
    <property type="nucleotide sequence ID" value="NZ_BAAAHY010000001.1"/>
</dbReference>
<dbReference type="Gene3D" id="3.40.50.12780">
    <property type="entry name" value="N-terminal domain of ligase-like"/>
    <property type="match status" value="1"/>
</dbReference>
<reference evidence="7 8" key="1">
    <citation type="submission" date="2023-07" db="EMBL/GenBank/DDBJ databases">
        <title>Sequencing the genomes of 1000 actinobacteria strains.</title>
        <authorList>
            <person name="Klenk H.-P."/>
        </authorList>
    </citation>
    <scope>NUCLEOTIDE SEQUENCE [LARGE SCALE GENOMIC DNA]</scope>
    <source>
        <strain evidence="7 8">DSM 14555</strain>
    </source>
</reference>
<evidence type="ECO:0000256" key="3">
    <source>
        <dbReference type="ARBA" id="ARBA00022832"/>
    </source>
</evidence>
<protein>
    <recommendedName>
        <fullName evidence="5">Acyl-CoA synthetase</fullName>
    </recommendedName>
</protein>
<proteinExistence type="inferred from homology"/>
<gene>
    <name evidence="7" type="ORF">JOE69_001275</name>
</gene>
<dbReference type="Proteomes" id="UP001185069">
    <property type="component" value="Unassembled WGS sequence"/>
</dbReference>
<keyword evidence="8" id="KW-1185">Reference proteome</keyword>
<dbReference type="CDD" id="cd05907">
    <property type="entry name" value="VL_LC_FACS_like"/>
    <property type="match status" value="1"/>
</dbReference>
<dbReference type="InterPro" id="IPR020845">
    <property type="entry name" value="AMP-binding_CS"/>
</dbReference>
<feature type="domain" description="AMP-dependent synthetase/ligase" evidence="6">
    <location>
        <begin position="54"/>
        <end position="444"/>
    </location>
</feature>
<accession>A0ABU1J9E5</accession>
<dbReference type="PROSITE" id="PS00455">
    <property type="entry name" value="AMP_BINDING"/>
    <property type="match status" value="1"/>
</dbReference>
<sequence>MNEASTELLVDLPAESNVTDLLLERVAADPAAVLYERKPAGHQPGVPWQPVRADEFLSQVRALAKGLIASGITPGDRVAVMSGTRYEWTVLDFAIWFAGAVTVPIYETSSARQVEWVLVDSGARLVVVEDLAKLELVRAVLAGSALLGQGPVSLWCIDDDGDSPHLGALAAVGQGVGDAELEAQRSASGLGSVASMVYTSGTTGSPKGCQITHGNFALVAKNTVPFLPELLATGAATRTLMFLPLAHVLARAVQVVCLSAGTTLGHTSSVKELLGDLGGFQPSFLLCVPRIYEKVLEGAELKAQESGRGRIFGFAVDTAIRYSKALDQHTRGQGNGPGLLLRGQQWLFDKLVYAKLREAFGGKVHYTVSGASALGLRQAHFFRGAGIMVLEGYGLTETTAPCTANTPEHTRVGTVGIPLPGTTIRIAPDGEVLVKGIGVFAGYHANEAATAEAFVDGFFRTGDLGRLDDDGYLTITGRKKDLIVTAGGKNVYPAPLEEALRESGLISQAVVIGEGRPFVAALLTLDEEALARWNTQHGSALSAAQAADSAELMAELQGAVDRANQGVSRAESIRKFAVLATDFAVESGELTPSLKVKRATVISANDELIDSLYAG</sequence>
<evidence type="ECO:0000259" key="6">
    <source>
        <dbReference type="Pfam" id="PF00501"/>
    </source>
</evidence>
<organism evidence="7 8">
    <name type="scientific">Arthrobacter russicus</name>
    <dbReference type="NCBI Taxonomy" id="172040"/>
    <lineage>
        <taxon>Bacteria</taxon>
        <taxon>Bacillati</taxon>
        <taxon>Actinomycetota</taxon>
        <taxon>Actinomycetes</taxon>
        <taxon>Micrococcales</taxon>
        <taxon>Micrococcaceae</taxon>
        <taxon>Arthrobacter</taxon>
    </lineage>
</organism>
<evidence type="ECO:0000313" key="7">
    <source>
        <dbReference type="EMBL" id="MDR6269037.1"/>
    </source>
</evidence>
<name>A0ABU1J9E5_9MICC</name>